<sequence length="126" mass="15459">MSEIDTDKLLLTYDDYYKFKDKFAKNHEGIDDLDPKKFLDDIKFMIKNKNRKHNLKHQIQKNSNTKFRNMKYLKKKIHHLPQSIKHLRRSLNYLVTRLNYLVTRLNYLVNSLKYLVNILIYLMHFL</sequence>
<dbReference type="EMBL" id="KQ235298">
    <property type="protein sequence ID" value="KNA01006.1"/>
    <property type="molecule type" value="Genomic_DNA"/>
</dbReference>
<dbReference type="Proteomes" id="UP000053239">
    <property type="component" value="Unassembled WGS sequence"/>
</dbReference>
<accession>A0A0J9TYA7</accession>
<name>A0A0J9TYA7_PLAVI</name>
<proteinExistence type="predicted"/>
<evidence type="ECO:0000313" key="1">
    <source>
        <dbReference type="EMBL" id="KNA01006.1"/>
    </source>
</evidence>
<reference evidence="1 2" key="1">
    <citation type="submission" date="2011-09" db="EMBL/GenBank/DDBJ databases">
        <title>The Genome Sequence of Plasmodium vivax North Korean.</title>
        <authorList>
            <consortium name="The Broad Institute Genome Sequencing Platform"/>
            <consortium name="The Broad Institute Genome Sequencing Center for Infectious Disease"/>
            <person name="Neafsey D."/>
            <person name="Carlton J."/>
            <person name="Barnwell J."/>
            <person name="Collins W."/>
            <person name="Escalante A."/>
            <person name="Mullikin J."/>
            <person name="Saul A."/>
            <person name="Guigo R."/>
            <person name="Camara F."/>
            <person name="Young S.K."/>
            <person name="Zeng Q."/>
            <person name="Gargeya S."/>
            <person name="Fitzgerald M."/>
            <person name="Haas B."/>
            <person name="Abouelleil A."/>
            <person name="Alvarado L."/>
            <person name="Arachchi H.M."/>
            <person name="Berlin A."/>
            <person name="Brown A."/>
            <person name="Chapman S.B."/>
            <person name="Chen Z."/>
            <person name="Dunbar C."/>
            <person name="Freedman E."/>
            <person name="Gearin G."/>
            <person name="Gellesch M."/>
            <person name="Goldberg J."/>
            <person name="Griggs A."/>
            <person name="Gujja S."/>
            <person name="Heiman D."/>
            <person name="Howarth C."/>
            <person name="Larson L."/>
            <person name="Lui A."/>
            <person name="MacDonald P.J.P."/>
            <person name="Montmayeur A."/>
            <person name="Murphy C."/>
            <person name="Neiman D."/>
            <person name="Pearson M."/>
            <person name="Priest M."/>
            <person name="Roberts A."/>
            <person name="Saif S."/>
            <person name="Shea T."/>
            <person name="Shenoy N."/>
            <person name="Sisk P."/>
            <person name="Stolte C."/>
            <person name="Sykes S."/>
            <person name="Wortman J."/>
            <person name="Nusbaum C."/>
            <person name="Birren B."/>
        </authorList>
    </citation>
    <scope>NUCLEOTIDE SEQUENCE [LARGE SCALE GENOMIC DNA]</scope>
    <source>
        <strain evidence="1 2">North Korean</strain>
    </source>
</reference>
<dbReference type="AlphaFoldDB" id="A0A0J9TYA7"/>
<evidence type="ECO:0000313" key="2">
    <source>
        <dbReference type="Proteomes" id="UP000053239"/>
    </source>
</evidence>
<organism evidence="1 2">
    <name type="scientific">Plasmodium vivax North Korean</name>
    <dbReference type="NCBI Taxonomy" id="1035514"/>
    <lineage>
        <taxon>Eukaryota</taxon>
        <taxon>Sar</taxon>
        <taxon>Alveolata</taxon>
        <taxon>Apicomplexa</taxon>
        <taxon>Aconoidasida</taxon>
        <taxon>Haemosporida</taxon>
        <taxon>Plasmodiidae</taxon>
        <taxon>Plasmodium</taxon>
        <taxon>Plasmodium (Plasmodium)</taxon>
    </lineage>
</organism>
<protein>
    <submittedName>
        <fullName evidence="1">Uncharacterized protein</fullName>
    </submittedName>
</protein>
<gene>
    <name evidence="1" type="ORF">PVNG_03113</name>
</gene>